<dbReference type="InterPro" id="IPR028994">
    <property type="entry name" value="Integrin_alpha_N"/>
</dbReference>
<keyword evidence="1 2" id="KW-0732">Signal</keyword>
<dbReference type="Pfam" id="PF13517">
    <property type="entry name" value="FG-GAP_3"/>
    <property type="match status" value="2"/>
</dbReference>
<comment type="caution">
    <text evidence="3">The sequence shown here is derived from an EMBL/GenBank/DDBJ whole genome shotgun (WGS) entry which is preliminary data.</text>
</comment>
<dbReference type="InterPro" id="IPR013517">
    <property type="entry name" value="FG-GAP"/>
</dbReference>
<gene>
    <name evidence="3" type="ORF">GCM10017161_18710</name>
</gene>
<dbReference type="RefSeq" id="WP_189769680.1">
    <property type="nucleotide sequence ID" value="NZ_BNCK01000004.1"/>
</dbReference>
<evidence type="ECO:0000313" key="3">
    <source>
        <dbReference type="EMBL" id="GHF91185.1"/>
    </source>
</evidence>
<evidence type="ECO:0000313" key="4">
    <source>
        <dbReference type="Proteomes" id="UP000623842"/>
    </source>
</evidence>
<keyword evidence="4" id="KW-1185">Reference proteome</keyword>
<feature type="signal peptide" evidence="2">
    <location>
        <begin position="1"/>
        <end position="19"/>
    </location>
</feature>
<organism evidence="3 4">
    <name type="scientific">Thalassotalea marina</name>
    <dbReference type="NCBI Taxonomy" id="1673741"/>
    <lineage>
        <taxon>Bacteria</taxon>
        <taxon>Pseudomonadati</taxon>
        <taxon>Pseudomonadota</taxon>
        <taxon>Gammaproteobacteria</taxon>
        <taxon>Alteromonadales</taxon>
        <taxon>Colwelliaceae</taxon>
        <taxon>Thalassotalea</taxon>
    </lineage>
</organism>
<evidence type="ECO:0008006" key="5">
    <source>
        <dbReference type="Google" id="ProtNLM"/>
    </source>
</evidence>
<proteinExistence type="predicted"/>
<dbReference type="Proteomes" id="UP000623842">
    <property type="component" value="Unassembled WGS sequence"/>
</dbReference>
<dbReference type="PANTHER" id="PTHR46580:SF4">
    <property type="entry name" value="ATP_GTP-BINDING PROTEIN"/>
    <property type="match status" value="1"/>
</dbReference>
<reference evidence="3" key="1">
    <citation type="journal article" date="2014" name="Int. J. Syst. Evol. Microbiol.">
        <title>Complete genome sequence of Corynebacterium casei LMG S-19264T (=DSM 44701T), isolated from a smear-ripened cheese.</title>
        <authorList>
            <consortium name="US DOE Joint Genome Institute (JGI-PGF)"/>
            <person name="Walter F."/>
            <person name="Albersmeier A."/>
            <person name="Kalinowski J."/>
            <person name="Ruckert C."/>
        </authorList>
    </citation>
    <scope>NUCLEOTIDE SEQUENCE</scope>
    <source>
        <strain evidence="3">KCTC 42731</strain>
    </source>
</reference>
<reference evidence="3" key="2">
    <citation type="submission" date="2020-09" db="EMBL/GenBank/DDBJ databases">
        <authorList>
            <person name="Sun Q."/>
            <person name="Kim S."/>
        </authorList>
    </citation>
    <scope>NUCLEOTIDE SEQUENCE</scope>
    <source>
        <strain evidence="3">KCTC 42731</strain>
    </source>
</reference>
<dbReference type="SUPFAM" id="SSF69318">
    <property type="entry name" value="Integrin alpha N-terminal domain"/>
    <property type="match status" value="1"/>
</dbReference>
<accession>A0A919EK50</accession>
<dbReference type="EMBL" id="BNCK01000004">
    <property type="protein sequence ID" value="GHF91185.1"/>
    <property type="molecule type" value="Genomic_DNA"/>
</dbReference>
<name>A0A919EK50_9GAMM</name>
<feature type="chain" id="PRO_5038106403" description="VCBS repeat-containing protein" evidence="2">
    <location>
        <begin position="20"/>
        <end position="461"/>
    </location>
</feature>
<evidence type="ECO:0000256" key="1">
    <source>
        <dbReference type="ARBA" id="ARBA00022729"/>
    </source>
</evidence>
<protein>
    <recommendedName>
        <fullName evidence="5">VCBS repeat-containing protein</fullName>
    </recommendedName>
</protein>
<dbReference type="Gene3D" id="2.130.10.130">
    <property type="entry name" value="Integrin alpha, N-terminal"/>
    <property type="match status" value="2"/>
</dbReference>
<evidence type="ECO:0000256" key="2">
    <source>
        <dbReference type="SAM" id="SignalP"/>
    </source>
</evidence>
<sequence>MKAPVLTLLATSVSFTVLASTDIPIKTNSPLVETDSPIMFAYHDKDRTLAELNLATNQFASLVVPEEAYGFDYGKLANSESVTAIVMTKDGIFAVGKTTSEKLLPINSLLSKIEPSKFQKIKFVSDINKDGLSDILLPDLTHSSIYLQNPDKTFTEHKFDTSPNYSGSFNDGNLTINIDLTLVPEVFDVNQDGLYDLIFQNNEEINILYATKQGFSPSPTSLDIPVKLGKFEQEKAKRKIALLQDINDDGMLDLVTQYSPILSGFDALDAEITYQIYWGEPGGKFSQSPQNLPKASGATQLAFKHDFNGDGKKDLQKSFIDFGFGTLTSMALGNGSAEVDVEISFHRQLADGTFNSAPDSEQEVEMELNMDGEDMALTYYTGDVNGDGKQDAIFKTGSKTLKIYYGNETTLLEKKAKKIKHTLPESANDIKLVDVNNDGKQDFVFRFKDKNGNSSIKTVLN</sequence>
<dbReference type="AlphaFoldDB" id="A0A919EK50"/>
<dbReference type="PANTHER" id="PTHR46580">
    <property type="entry name" value="SENSOR KINASE-RELATED"/>
    <property type="match status" value="1"/>
</dbReference>